<sequence length="179" mass="19553">MTNTLRICLFLADRSIGVVGPFRALGIDLGISSPAMGISSGEDCGWDTHGALFISKELASLTSGYNLLVTKDSLDQVRLSDFSQAQFYSQSSPWPCNHGREFSLIKCEPLTAETMSLRRQGTEWLNVPWGQGGVAYPLKKAEEALFWAIAHWTGNPKLECSASSPCPRSRDLVELLGCP</sequence>
<dbReference type="Proteomes" id="UP000095287">
    <property type="component" value="Unplaced"/>
</dbReference>
<reference evidence="2" key="1">
    <citation type="submission" date="2016-11" db="UniProtKB">
        <authorList>
            <consortium name="WormBaseParasite"/>
        </authorList>
    </citation>
    <scope>IDENTIFICATION</scope>
</reference>
<dbReference type="WBParaSite" id="L893_g19509.t1">
    <property type="protein sequence ID" value="L893_g19509.t1"/>
    <property type="gene ID" value="L893_g19509"/>
</dbReference>
<evidence type="ECO:0000313" key="1">
    <source>
        <dbReference type="Proteomes" id="UP000095287"/>
    </source>
</evidence>
<dbReference type="AlphaFoldDB" id="A0A1I7YT91"/>
<organism evidence="1 2">
    <name type="scientific">Steinernema glaseri</name>
    <dbReference type="NCBI Taxonomy" id="37863"/>
    <lineage>
        <taxon>Eukaryota</taxon>
        <taxon>Metazoa</taxon>
        <taxon>Ecdysozoa</taxon>
        <taxon>Nematoda</taxon>
        <taxon>Chromadorea</taxon>
        <taxon>Rhabditida</taxon>
        <taxon>Tylenchina</taxon>
        <taxon>Panagrolaimomorpha</taxon>
        <taxon>Strongyloidoidea</taxon>
        <taxon>Steinernematidae</taxon>
        <taxon>Steinernema</taxon>
    </lineage>
</organism>
<name>A0A1I7YT91_9BILA</name>
<keyword evidence="1" id="KW-1185">Reference proteome</keyword>
<evidence type="ECO:0000313" key="2">
    <source>
        <dbReference type="WBParaSite" id="L893_g19509.t1"/>
    </source>
</evidence>
<protein>
    <submittedName>
        <fullName evidence="2">C-type lectin domain-containing protein</fullName>
    </submittedName>
</protein>
<proteinExistence type="predicted"/>
<accession>A0A1I7YT91</accession>